<proteinExistence type="predicted"/>
<protein>
    <submittedName>
        <fullName evidence="6">Succinylglutamate desuccinylase/aspartoacylase family protein</fullName>
    </submittedName>
</protein>
<name>A0A843AN41_METAZ</name>
<accession>A0A843AN41</accession>
<dbReference type="Gene3D" id="3.40.630.10">
    <property type="entry name" value="Zn peptidases"/>
    <property type="match status" value="1"/>
</dbReference>
<evidence type="ECO:0000259" key="5">
    <source>
        <dbReference type="Pfam" id="PF24827"/>
    </source>
</evidence>
<organism evidence="6 7">
    <name type="scientific">Methanobrevibacter arboriphilus</name>
    <dbReference type="NCBI Taxonomy" id="39441"/>
    <lineage>
        <taxon>Archaea</taxon>
        <taxon>Methanobacteriati</taxon>
        <taxon>Methanobacteriota</taxon>
        <taxon>Methanomada group</taxon>
        <taxon>Methanobacteria</taxon>
        <taxon>Methanobacteriales</taxon>
        <taxon>Methanobacteriaceae</taxon>
        <taxon>Methanobrevibacter</taxon>
    </lineage>
</organism>
<dbReference type="GO" id="GO:0016788">
    <property type="term" value="F:hydrolase activity, acting on ester bonds"/>
    <property type="evidence" value="ECO:0007669"/>
    <property type="project" value="InterPro"/>
</dbReference>
<dbReference type="InterPro" id="IPR055438">
    <property type="entry name" value="AstE_AspA_cat"/>
</dbReference>
<dbReference type="SUPFAM" id="SSF53187">
    <property type="entry name" value="Zn-dependent exopeptidases"/>
    <property type="match status" value="1"/>
</dbReference>
<evidence type="ECO:0000256" key="4">
    <source>
        <dbReference type="ARBA" id="ARBA00022833"/>
    </source>
</evidence>
<dbReference type="Proteomes" id="UP000658733">
    <property type="component" value="Unassembled WGS sequence"/>
</dbReference>
<dbReference type="RefSeq" id="WP_042702949.1">
    <property type="nucleotide sequence ID" value="NZ_JADIIN010000048.1"/>
</dbReference>
<evidence type="ECO:0000256" key="2">
    <source>
        <dbReference type="ARBA" id="ARBA00022723"/>
    </source>
</evidence>
<sequence>MFNRSKSNDSLKIGRISNDSGGYIAANSQIFENIPNTSISRKILKESIKGTPIIKFGSSSPKVMIIAGIHGNELPPQIAAIKLIHKLEKLEKEDKISGTIYIIPFSSPKSTMDNSRWFNGVDLNRITSVKGSITNEILSKIKEFNLNSIGDFHSTSINSMPGKEGIFCTMKPSPESFQIAKYISDSTKSELLFYKNAGNAYKGALEDECNIALIPAVTCEVLSPNGIAKKEAWERSLDQMEYYLSYFGIISKDSI</sequence>
<feature type="domain" description="Succinylglutamate desuccinylase/Aspartoacylase catalytic" evidence="5">
    <location>
        <begin position="60"/>
        <end position="126"/>
    </location>
</feature>
<keyword evidence="3" id="KW-0378">Hydrolase</keyword>
<evidence type="ECO:0000313" key="6">
    <source>
        <dbReference type="EMBL" id="MBF4468928.1"/>
    </source>
</evidence>
<comment type="cofactor">
    <cofactor evidence="1">
        <name>Zn(2+)</name>
        <dbReference type="ChEBI" id="CHEBI:29105"/>
    </cofactor>
</comment>
<dbReference type="InterPro" id="IPR053138">
    <property type="entry name" value="N-alpha-Ac-DABA_deacetylase"/>
</dbReference>
<gene>
    <name evidence="6" type="ORF">ISP01_05930</name>
</gene>
<evidence type="ECO:0000256" key="1">
    <source>
        <dbReference type="ARBA" id="ARBA00001947"/>
    </source>
</evidence>
<dbReference type="GO" id="GO:0046872">
    <property type="term" value="F:metal ion binding"/>
    <property type="evidence" value="ECO:0007669"/>
    <property type="project" value="UniProtKB-KW"/>
</dbReference>
<keyword evidence="4" id="KW-0862">Zinc</keyword>
<dbReference type="AlphaFoldDB" id="A0A843AN41"/>
<comment type="caution">
    <text evidence="6">The sequence shown here is derived from an EMBL/GenBank/DDBJ whole genome shotgun (WGS) entry which is preliminary data.</text>
</comment>
<reference evidence="6" key="1">
    <citation type="submission" date="2020-10" db="EMBL/GenBank/DDBJ databases">
        <title>Dehalococcoides mccartyi of a TCE/Cr reducing biochatode.</title>
        <authorList>
            <person name="Matturro B."/>
        </authorList>
    </citation>
    <scope>NUCLEOTIDE SEQUENCE</scope>
    <source>
        <strain evidence="6">Bin4</strain>
    </source>
</reference>
<keyword evidence="2" id="KW-0479">Metal-binding</keyword>
<dbReference type="EMBL" id="JADIIN010000048">
    <property type="protein sequence ID" value="MBF4468928.1"/>
    <property type="molecule type" value="Genomic_DNA"/>
</dbReference>
<dbReference type="PANTHER" id="PTHR37326">
    <property type="entry name" value="BLL3975 PROTEIN"/>
    <property type="match status" value="1"/>
</dbReference>
<dbReference type="PANTHER" id="PTHR37326:SF1">
    <property type="entry name" value="BLL3975 PROTEIN"/>
    <property type="match status" value="1"/>
</dbReference>
<evidence type="ECO:0000313" key="7">
    <source>
        <dbReference type="Proteomes" id="UP000658733"/>
    </source>
</evidence>
<dbReference type="Pfam" id="PF24827">
    <property type="entry name" value="AstE_AspA_cat"/>
    <property type="match status" value="1"/>
</dbReference>
<evidence type="ECO:0000256" key="3">
    <source>
        <dbReference type="ARBA" id="ARBA00022801"/>
    </source>
</evidence>